<gene>
    <name evidence="2" type="ORF">CL943_03860</name>
</gene>
<dbReference type="CDD" id="cd00350">
    <property type="entry name" value="rubredoxin_like"/>
    <property type="match status" value="1"/>
</dbReference>
<dbReference type="InterPro" id="IPR024934">
    <property type="entry name" value="Rubredoxin-like_dom"/>
</dbReference>
<proteinExistence type="predicted"/>
<dbReference type="InterPro" id="IPR003251">
    <property type="entry name" value="Rr_diiron-bd_dom"/>
</dbReference>
<dbReference type="PROSITE" id="PS50903">
    <property type="entry name" value="RUBREDOXIN_LIKE"/>
    <property type="match status" value="1"/>
</dbReference>
<comment type="caution">
    <text evidence="2">The sequence shown here is derived from an EMBL/GenBank/DDBJ whole genome shotgun (WGS) entry which is preliminary data.</text>
</comment>
<evidence type="ECO:0000259" key="1">
    <source>
        <dbReference type="PROSITE" id="PS50903"/>
    </source>
</evidence>
<dbReference type="Pfam" id="PF21349">
    <property type="entry name" value="RUBY_RBDX"/>
    <property type="match status" value="1"/>
</dbReference>
<dbReference type="SUPFAM" id="SSF47240">
    <property type="entry name" value="Ferritin-like"/>
    <property type="match status" value="1"/>
</dbReference>
<dbReference type="GO" id="GO:0005506">
    <property type="term" value="F:iron ion binding"/>
    <property type="evidence" value="ECO:0007669"/>
    <property type="project" value="InterPro"/>
</dbReference>
<protein>
    <submittedName>
        <fullName evidence="2">Ferritin</fullName>
    </submittedName>
</protein>
<accession>A0A2D6M1Y6</accession>
<dbReference type="AlphaFoldDB" id="A0A2D6M1Y6"/>
<dbReference type="InterPro" id="IPR009078">
    <property type="entry name" value="Ferritin-like_SF"/>
</dbReference>
<organism evidence="2 3">
    <name type="scientific">Candidatus Iainarchaeum sp</name>
    <dbReference type="NCBI Taxonomy" id="3101447"/>
    <lineage>
        <taxon>Archaea</taxon>
        <taxon>Candidatus Iainarchaeota</taxon>
        <taxon>Candidatus Iainarchaeia</taxon>
        <taxon>Candidatus Iainarchaeales</taxon>
        <taxon>Candidatus Iainarchaeaceae</taxon>
        <taxon>Candidatus Iainarchaeum</taxon>
    </lineage>
</organism>
<dbReference type="Pfam" id="PF02915">
    <property type="entry name" value="Rubrerythrin"/>
    <property type="match status" value="1"/>
</dbReference>
<dbReference type="Gene3D" id="1.20.1260.10">
    <property type="match status" value="1"/>
</dbReference>
<dbReference type="GO" id="GO:0016491">
    <property type="term" value="F:oxidoreductase activity"/>
    <property type="evidence" value="ECO:0007669"/>
    <property type="project" value="InterPro"/>
</dbReference>
<dbReference type="InterPro" id="IPR012347">
    <property type="entry name" value="Ferritin-like"/>
</dbReference>
<reference evidence="3" key="1">
    <citation type="submission" date="2017-09" db="EMBL/GenBank/DDBJ databases">
        <title>The Reconstruction of 2,631 Draft Metagenome-Assembled Genomes from the Global Oceans.</title>
        <authorList>
            <person name="Tully B.J."/>
            <person name="Graham E.D."/>
            <person name="Heidelberg J.F."/>
        </authorList>
    </citation>
    <scope>NUCLEOTIDE SEQUENCE [LARGE SCALE GENOMIC DNA]</scope>
</reference>
<name>A0A2D6M1Y6_9ARCH</name>
<sequence length="174" mass="19906">MIKLFRCKICGNPYIGEEKPSRCPFCGAKENFMVEAKDYKETFDVELNEKDRANAEKALELEISNTIFYFCAAEKTDNEEGKQLFKALGKVEAEHASIWRKILKLPKEDMGKSDECAVSNQDNLKESHDREEKAIEFYSKAAVDSENTRVKQIFAALTLVEKDHLQLSGERIKS</sequence>
<feature type="domain" description="Rubredoxin-like" evidence="1">
    <location>
        <begin position="2"/>
        <end position="46"/>
    </location>
</feature>
<dbReference type="Proteomes" id="UP000226592">
    <property type="component" value="Unassembled WGS sequence"/>
</dbReference>
<dbReference type="SUPFAM" id="SSF57802">
    <property type="entry name" value="Rubredoxin-like"/>
    <property type="match status" value="1"/>
</dbReference>
<dbReference type="EMBL" id="NZBU01000012">
    <property type="protein sequence ID" value="MAG22409.1"/>
    <property type="molecule type" value="Genomic_DNA"/>
</dbReference>
<evidence type="ECO:0000313" key="3">
    <source>
        <dbReference type="Proteomes" id="UP000226592"/>
    </source>
</evidence>
<dbReference type="InterPro" id="IPR048574">
    <property type="entry name" value="RUBY_RBDX"/>
</dbReference>
<dbReference type="Gene3D" id="2.20.28.10">
    <property type="match status" value="1"/>
</dbReference>
<evidence type="ECO:0000313" key="2">
    <source>
        <dbReference type="EMBL" id="MAG22409.1"/>
    </source>
</evidence>